<keyword evidence="3" id="KW-0560">Oxidoreductase</keyword>
<proteinExistence type="inferred from homology"/>
<accession>A0ABY9TED0</accession>
<dbReference type="Pfam" id="PF00106">
    <property type="entry name" value="adh_short"/>
    <property type="match status" value="1"/>
</dbReference>
<evidence type="ECO:0000313" key="6">
    <source>
        <dbReference type="Proteomes" id="UP001248581"/>
    </source>
</evidence>
<evidence type="ECO:0000256" key="4">
    <source>
        <dbReference type="RuleBase" id="RU000363"/>
    </source>
</evidence>
<evidence type="ECO:0000256" key="3">
    <source>
        <dbReference type="ARBA" id="ARBA00023002"/>
    </source>
</evidence>
<dbReference type="PRINTS" id="PR00081">
    <property type="entry name" value="GDHRDH"/>
</dbReference>
<reference evidence="6" key="1">
    <citation type="submission" date="2023-09" db="EMBL/GenBank/DDBJ databases">
        <authorList>
            <person name="Li S."/>
            <person name="Li X."/>
            <person name="Zhang C."/>
            <person name="Zhao Z."/>
        </authorList>
    </citation>
    <scope>NUCLEOTIDE SEQUENCE [LARGE SCALE GENOMIC DNA]</scope>
    <source>
        <strain evidence="6">SQ345</strain>
    </source>
</reference>
<dbReference type="Gene3D" id="3.40.50.720">
    <property type="entry name" value="NAD(P)-binding Rossmann-like Domain"/>
    <property type="match status" value="1"/>
</dbReference>
<protein>
    <submittedName>
        <fullName evidence="5">SDR family NAD(P)-dependent oxidoreductase</fullName>
    </submittedName>
</protein>
<keyword evidence="2" id="KW-0521">NADP</keyword>
<organism evidence="5 6">
    <name type="scientific">Thalassotalea nanhaiensis</name>
    <dbReference type="NCBI Taxonomy" id="3065648"/>
    <lineage>
        <taxon>Bacteria</taxon>
        <taxon>Pseudomonadati</taxon>
        <taxon>Pseudomonadota</taxon>
        <taxon>Gammaproteobacteria</taxon>
        <taxon>Alteromonadales</taxon>
        <taxon>Colwelliaceae</taxon>
        <taxon>Thalassotalea</taxon>
    </lineage>
</organism>
<evidence type="ECO:0000313" key="5">
    <source>
        <dbReference type="EMBL" id="WNC67090.1"/>
    </source>
</evidence>
<dbReference type="InterPro" id="IPR036291">
    <property type="entry name" value="NAD(P)-bd_dom_sf"/>
</dbReference>
<dbReference type="PANTHER" id="PTHR43391">
    <property type="entry name" value="RETINOL DEHYDROGENASE-RELATED"/>
    <property type="match status" value="1"/>
</dbReference>
<evidence type="ECO:0000256" key="2">
    <source>
        <dbReference type="ARBA" id="ARBA00022857"/>
    </source>
</evidence>
<dbReference type="EMBL" id="CP134146">
    <property type="protein sequence ID" value="WNC67090.1"/>
    <property type="molecule type" value="Genomic_DNA"/>
</dbReference>
<name>A0ABY9TED0_9GAMM</name>
<comment type="similarity">
    <text evidence="1 4">Belongs to the short-chain dehydrogenases/reductases (SDR) family.</text>
</comment>
<sequence>MFNQKFSQKRAFVTGAASGLGLEICQQLAKQNWRLAIADINSERLATTKLELESLGAAQVIDIELDVTDIEAMFSAAETIEKAWQGVDLLFNNAGIAGAGKMEEITGTDWERVIDIDLWSVIYGCRAFIPMMKKRKSGHIINTASSAGTLSAAEMANYNVAKAGVVSLSETLKVELSPNNIGVTVLCPTVFKTNLGESVSGKTAFERNLQQQLKESKITSADIVRRTFAAIKSNKLYVMPQSDATWGWRIKRLMPETYAKLMAYMYRNRIWIYKHLD</sequence>
<dbReference type="InterPro" id="IPR002347">
    <property type="entry name" value="SDR_fam"/>
</dbReference>
<dbReference type="PANTHER" id="PTHR43391:SF14">
    <property type="entry name" value="DEHYDROGENASE_REDUCTASE SDR FAMILY PROTEIN 7-LIKE"/>
    <property type="match status" value="1"/>
</dbReference>
<evidence type="ECO:0000256" key="1">
    <source>
        <dbReference type="ARBA" id="ARBA00006484"/>
    </source>
</evidence>
<dbReference type="PRINTS" id="PR00080">
    <property type="entry name" value="SDRFAMILY"/>
</dbReference>
<dbReference type="Proteomes" id="UP001248581">
    <property type="component" value="Chromosome"/>
</dbReference>
<keyword evidence="6" id="KW-1185">Reference proteome</keyword>
<gene>
    <name evidence="5" type="ORF">RI845_11200</name>
</gene>
<dbReference type="SUPFAM" id="SSF51735">
    <property type="entry name" value="NAD(P)-binding Rossmann-fold domains"/>
    <property type="match status" value="1"/>
</dbReference>
<dbReference type="RefSeq" id="WP_348386254.1">
    <property type="nucleotide sequence ID" value="NZ_CP134146.1"/>
</dbReference>
<dbReference type="CDD" id="cd05233">
    <property type="entry name" value="SDR_c"/>
    <property type="match status" value="1"/>
</dbReference>